<feature type="transmembrane region" description="Helical" evidence="1">
    <location>
        <begin position="106"/>
        <end position="135"/>
    </location>
</feature>
<feature type="domain" description="DUF1559" evidence="2">
    <location>
        <begin position="151"/>
        <end position="292"/>
    </location>
</feature>
<accession>A0A518FGQ4</accession>
<keyword evidence="1" id="KW-0472">Membrane</keyword>
<evidence type="ECO:0000313" key="4">
    <source>
        <dbReference type="Proteomes" id="UP000320839"/>
    </source>
</evidence>
<dbReference type="NCBIfam" id="TIGR04294">
    <property type="entry name" value="pre_pil_HX9DG"/>
    <property type="match status" value="1"/>
</dbReference>
<reference evidence="3 4" key="1">
    <citation type="submission" date="2019-02" db="EMBL/GenBank/DDBJ databases">
        <title>Deep-cultivation of Planctomycetes and their phenomic and genomic characterization uncovers novel biology.</title>
        <authorList>
            <person name="Wiegand S."/>
            <person name="Jogler M."/>
            <person name="Boedeker C."/>
            <person name="Pinto D."/>
            <person name="Vollmers J."/>
            <person name="Rivas-Marin E."/>
            <person name="Kohn T."/>
            <person name="Peeters S.H."/>
            <person name="Heuer A."/>
            <person name="Rast P."/>
            <person name="Oberbeckmann S."/>
            <person name="Bunk B."/>
            <person name="Jeske O."/>
            <person name="Meyerdierks A."/>
            <person name="Storesund J.E."/>
            <person name="Kallscheuer N."/>
            <person name="Luecker S."/>
            <person name="Lage O.M."/>
            <person name="Pohl T."/>
            <person name="Merkel B.J."/>
            <person name="Hornburger P."/>
            <person name="Mueller R.-W."/>
            <person name="Bruemmer F."/>
            <person name="Labrenz M."/>
            <person name="Spormann A.M."/>
            <person name="Op den Camp H."/>
            <person name="Overmann J."/>
            <person name="Amann R."/>
            <person name="Jetten M.S.M."/>
            <person name="Mascher T."/>
            <person name="Medema M.H."/>
            <person name="Devos D.P."/>
            <person name="Kaster A.-K."/>
            <person name="Ovreas L."/>
            <person name="Rohde M."/>
            <person name="Galperin M.Y."/>
            <person name="Jogler C."/>
        </authorList>
    </citation>
    <scope>NUCLEOTIDE SEQUENCE [LARGE SCALE GENOMIC DNA]</scope>
    <source>
        <strain evidence="3 4">Pan153</strain>
    </source>
</reference>
<name>A0A518FGQ4_9PLAN</name>
<feature type="transmembrane region" description="Helical" evidence="1">
    <location>
        <begin position="63"/>
        <end position="85"/>
    </location>
</feature>
<dbReference type="Proteomes" id="UP000320839">
    <property type="component" value="Chromosome"/>
</dbReference>
<dbReference type="PANTHER" id="PTHR30093">
    <property type="entry name" value="GENERAL SECRETION PATHWAY PROTEIN G"/>
    <property type="match status" value="1"/>
</dbReference>
<feature type="transmembrane region" description="Helical" evidence="1">
    <location>
        <begin position="15"/>
        <end position="43"/>
    </location>
</feature>
<gene>
    <name evidence="3" type="ORF">Pan153_01290</name>
</gene>
<dbReference type="OrthoDB" id="285651at2"/>
<keyword evidence="1" id="KW-0812">Transmembrane</keyword>
<evidence type="ECO:0000256" key="1">
    <source>
        <dbReference type="SAM" id="Phobius"/>
    </source>
</evidence>
<protein>
    <recommendedName>
        <fullName evidence="2">DUF1559 domain-containing protein</fullName>
    </recommendedName>
</protein>
<keyword evidence="1" id="KW-1133">Transmembrane helix</keyword>
<evidence type="ECO:0000259" key="2">
    <source>
        <dbReference type="Pfam" id="PF07596"/>
    </source>
</evidence>
<dbReference type="AlphaFoldDB" id="A0A518FGQ4"/>
<organism evidence="3 4">
    <name type="scientific">Gimesia panareensis</name>
    <dbReference type="NCBI Taxonomy" id="2527978"/>
    <lineage>
        <taxon>Bacteria</taxon>
        <taxon>Pseudomonadati</taxon>
        <taxon>Planctomycetota</taxon>
        <taxon>Planctomycetia</taxon>
        <taxon>Planctomycetales</taxon>
        <taxon>Planctomycetaceae</taxon>
        <taxon>Gimesia</taxon>
    </lineage>
</organism>
<dbReference type="InterPro" id="IPR011453">
    <property type="entry name" value="DUF1559"/>
</dbReference>
<evidence type="ECO:0000313" key="3">
    <source>
        <dbReference type="EMBL" id="QDV15515.1"/>
    </source>
</evidence>
<dbReference type="RefSeq" id="WP_145453550.1">
    <property type="nucleotide sequence ID" value="NZ_CP036317.1"/>
</dbReference>
<dbReference type="InterPro" id="IPR027558">
    <property type="entry name" value="Pre_pil_HX9DG_C"/>
</dbReference>
<proteinExistence type="predicted"/>
<sequence length="367" mass="40988">MGTESVRDPSLKVQIAIFSVMGLVTLFFLVVCAGMAFLIQALFQLTTGWVLYLRRILPELTVSVSGTLWFLICLGLFTAGLHLVCRRVYCQKKGNTVEADGTIWRLRWSLSVVTLVLVLVSSGISLIGVSHQLWWMASGKDKMLYRGGMTAMRRSSSKHNLRQIGLALQQYHDEHTRFPSGGIFGQTGQPQHGWVAQLLPYLEHEELYRQIEFSQPWTAEVNRKPYETQLPVVQSPGMIPDYIEQEISHVDDTGYQPAHYSANSHVLGINHSLKIHDIKDGAANTILAGEVKEGIRAWGDPLNFRDPAQGINRGPDGFGSHFEQDQKTGAHILFCDGSVRFVSDEIDSDLLKRLSLPADGETVLEGW</sequence>
<dbReference type="Pfam" id="PF07596">
    <property type="entry name" value="SBP_bac_10"/>
    <property type="match status" value="1"/>
</dbReference>
<dbReference type="EMBL" id="CP036317">
    <property type="protein sequence ID" value="QDV15515.1"/>
    <property type="molecule type" value="Genomic_DNA"/>
</dbReference>